<accession>A0A6V6YS24</accession>
<organism evidence="1 2">
    <name type="scientific">Flavobacterium salmonis</name>
    <dbReference type="NCBI Taxonomy" id="2654844"/>
    <lineage>
        <taxon>Bacteria</taxon>
        <taxon>Pseudomonadati</taxon>
        <taxon>Bacteroidota</taxon>
        <taxon>Flavobacteriia</taxon>
        <taxon>Flavobacteriales</taxon>
        <taxon>Flavobacteriaceae</taxon>
        <taxon>Flavobacterium</taxon>
    </lineage>
</organism>
<proteinExistence type="predicted"/>
<reference evidence="1 2" key="1">
    <citation type="submission" date="2020-06" db="EMBL/GenBank/DDBJ databases">
        <authorList>
            <person name="Criscuolo A."/>
        </authorList>
    </citation>
    <scope>NUCLEOTIDE SEQUENCE [LARGE SCALE GENOMIC DNA]</scope>
    <source>
        <strain evidence="2">CIP 111411</strain>
    </source>
</reference>
<evidence type="ECO:0000313" key="2">
    <source>
        <dbReference type="Proteomes" id="UP000530060"/>
    </source>
</evidence>
<evidence type="ECO:0000313" key="1">
    <source>
        <dbReference type="EMBL" id="CAD0002216.1"/>
    </source>
</evidence>
<dbReference type="AlphaFoldDB" id="A0A6V6YS24"/>
<dbReference type="EMBL" id="CAIJDP010000060">
    <property type="protein sequence ID" value="CAD0002216.1"/>
    <property type="molecule type" value="Genomic_DNA"/>
</dbReference>
<evidence type="ECO:0008006" key="3">
    <source>
        <dbReference type="Google" id="ProtNLM"/>
    </source>
</evidence>
<dbReference type="Proteomes" id="UP000530060">
    <property type="component" value="Unassembled WGS sequence"/>
</dbReference>
<protein>
    <recommendedName>
        <fullName evidence="3">YD repeat-containing protein</fullName>
    </recommendedName>
</protein>
<name>A0A6V6YS24_9FLAO</name>
<keyword evidence="2" id="KW-1185">Reference proteome</keyword>
<comment type="caution">
    <text evidence="1">The sequence shown here is derived from an EMBL/GenBank/DDBJ whole genome shotgun (WGS) entry which is preliminary data.</text>
</comment>
<dbReference type="RefSeq" id="WP_180908106.1">
    <property type="nucleotide sequence ID" value="NZ_CAIJDP010000060.1"/>
</dbReference>
<sequence length="619" mass="70207">MKYKLPELFSIICFLFFSQNTFSQISQVTSYADAPSMQSPNANTLGRFGDIPVSLFNGTTNINIPLTEIKNGSISVPISLVYNSEGCRPDQHPTWVGLNWSLQAGGVITRTANGNFDECVDIDNGTQYSYYDIFTSLSTPNWSNLVQMGMGDLSPDEFSFSVGNISGKFMLNHEGKWIVQSKNNLNLKVVHEIQTNYSVYLGSESVIVPRSYTKFILITGDGTKYIFGDKPDAIEFSLPHFPREIGIDNLGDPVSSDTRGWKNSLQASTWHLSEIISPSGNHVTFSYTTDFSFQQVTYSQISNGLLCGTANFLYVEAINDTRKYLIKSAYLDKIETDNGLICKFSKSISNELKWIPQASSIPHVFIRQPSYLFRYYKLDALELKVNSKTTKKIALGYIEKSTERLKLNKVEFLSLSGDQKESIYRMEYNNKPLPVYNSGHEDHWGFYNGKNYWETRSATSYTMPNIAEYYESREADPNFMDAEIIKRIIYPTGGYSEFSFEPHTYSKIIKQSPTIILNTLTTNKIAGGLRIKKIETYDSFSNVPQVKEYFYNTDYINGGMLSSGVLSGEPIYQETLVNNLIYKFSSSPLLYLNSTNGNHITSSKVTIYINQYFTNIWYK</sequence>
<gene>
    <name evidence="1" type="ORF">FLAT13_00977</name>
</gene>